<feature type="transmembrane region" description="Helical" evidence="8">
    <location>
        <begin position="183"/>
        <end position="201"/>
    </location>
</feature>
<keyword evidence="7 8" id="KW-0472">Membrane</keyword>
<evidence type="ECO:0000256" key="7">
    <source>
        <dbReference type="ARBA" id="ARBA00023136"/>
    </source>
</evidence>
<keyword evidence="6 8" id="KW-1133">Transmembrane helix</keyword>
<evidence type="ECO:0000256" key="6">
    <source>
        <dbReference type="ARBA" id="ARBA00022989"/>
    </source>
</evidence>
<accession>A0AA96RGC7</accession>
<evidence type="ECO:0000256" key="2">
    <source>
        <dbReference type="ARBA" id="ARBA00006669"/>
    </source>
</evidence>
<gene>
    <name evidence="9" type="primary">pnuC</name>
    <name evidence="9" type="ORF">MJA45_04875</name>
</gene>
<comment type="similarity">
    <text evidence="2">Belongs to the nicotinamide ribonucleoside (NR) uptake permease (TC 4.B.1) family.</text>
</comment>
<dbReference type="Proteomes" id="UP001305702">
    <property type="component" value="Chromosome"/>
</dbReference>
<feature type="transmembrane region" description="Helical" evidence="8">
    <location>
        <begin position="104"/>
        <end position="123"/>
    </location>
</feature>
<dbReference type="RefSeq" id="WP_315606163.1">
    <property type="nucleotide sequence ID" value="NZ_CP130318.1"/>
</dbReference>
<feature type="transmembrane region" description="Helical" evidence="8">
    <location>
        <begin position="72"/>
        <end position="92"/>
    </location>
</feature>
<evidence type="ECO:0000256" key="8">
    <source>
        <dbReference type="SAM" id="Phobius"/>
    </source>
</evidence>
<dbReference type="GO" id="GO:0005886">
    <property type="term" value="C:plasma membrane"/>
    <property type="evidence" value="ECO:0007669"/>
    <property type="project" value="UniProtKB-SubCell"/>
</dbReference>
<keyword evidence="4" id="KW-1003">Cell membrane</keyword>
<evidence type="ECO:0000256" key="4">
    <source>
        <dbReference type="ARBA" id="ARBA00022475"/>
    </source>
</evidence>
<evidence type="ECO:0000313" key="9">
    <source>
        <dbReference type="EMBL" id="WNQ12386.1"/>
    </source>
</evidence>
<dbReference type="PANTHER" id="PTHR36122:SF2">
    <property type="entry name" value="NICOTINAMIDE RIBOSIDE TRANSPORTER PNUC"/>
    <property type="match status" value="1"/>
</dbReference>
<feature type="transmembrane region" description="Helical" evidence="8">
    <location>
        <begin position="6"/>
        <end position="26"/>
    </location>
</feature>
<dbReference type="PANTHER" id="PTHR36122">
    <property type="entry name" value="NICOTINAMIDE RIBOSIDE TRANSPORTER PNUC"/>
    <property type="match status" value="1"/>
</dbReference>
<organism evidence="9 10">
    <name type="scientific">Paenibacillus aurantius</name>
    <dbReference type="NCBI Taxonomy" id="2918900"/>
    <lineage>
        <taxon>Bacteria</taxon>
        <taxon>Bacillati</taxon>
        <taxon>Bacillota</taxon>
        <taxon>Bacilli</taxon>
        <taxon>Bacillales</taxon>
        <taxon>Paenibacillaceae</taxon>
        <taxon>Paenibacillus</taxon>
    </lineage>
</organism>
<proteinExistence type="inferred from homology"/>
<evidence type="ECO:0000313" key="10">
    <source>
        <dbReference type="Proteomes" id="UP001305702"/>
    </source>
</evidence>
<evidence type="ECO:0000256" key="1">
    <source>
        <dbReference type="ARBA" id="ARBA00004651"/>
    </source>
</evidence>
<dbReference type="InterPro" id="IPR006419">
    <property type="entry name" value="NMN_transpt_PnuC"/>
</dbReference>
<dbReference type="GO" id="GO:0034257">
    <property type="term" value="F:nicotinamide riboside transmembrane transporter activity"/>
    <property type="evidence" value="ECO:0007669"/>
    <property type="project" value="InterPro"/>
</dbReference>
<evidence type="ECO:0000256" key="3">
    <source>
        <dbReference type="ARBA" id="ARBA00022448"/>
    </source>
</evidence>
<protein>
    <submittedName>
        <fullName evidence="9">Nicotinamide riboside transporter PnuC</fullName>
    </submittedName>
</protein>
<name>A0AA96RGC7_9BACL</name>
<comment type="subcellular location">
    <subcellularLocation>
        <location evidence="1">Cell membrane</location>
        <topology evidence="1">Multi-pass membrane protein</topology>
    </subcellularLocation>
</comment>
<dbReference type="KEGG" id="paun:MJA45_04875"/>
<keyword evidence="10" id="KW-1185">Reference proteome</keyword>
<sequence length="224" mass="25066">MNGKYTMWILMAGMLLVAYLTSSTWLEIAATTTGLLSVWLTARQNMWCWPVSLVNVGLFFFTYFEAKLYADMTLQVLFFLLSIQGWIVWATRRGGAKVRPTSRITPKLTALLAVILIVVTFAWGHVLERFTDASIPYADAFIATLSIVAQLLLSSKILENWYVWIAVDVLSIGMFLYKELYVVAFLYLIFLGIATAGLISWRKDYRLAAEAAGPVNGSRPGAVV</sequence>
<keyword evidence="3" id="KW-0813">Transport</keyword>
<dbReference type="EMBL" id="CP130318">
    <property type="protein sequence ID" value="WNQ12386.1"/>
    <property type="molecule type" value="Genomic_DNA"/>
</dbReference>
<dbReference type="Pfam" id="PF04973">
    <property type="entry name" value="NMN_transporter"/>
    <property type="match status" value="1"/>
</dbReference>
<evidence type="ECO:0000256" key="5">
    <source>
        <dbReference type="ARBA" id="ARBA00022692"/>
    </source>
</evidence>
<dbReference type="AlphaFoldDB" id="A0AA96RGC7"/>
<dbReference type="NCBIfam" id="TIGR01528">
    <property type="entry name" value="NMN_trans_PnuC"/>
    <property type="match status" value="1"/>
</dbReference>
<reference evidence="9 10" key="1">
    <citation type="submission" date="2022-02" db="EMBL/GenBank/DDBJ databases">
        <title>Paenibacillus sp. MBLB1776 Whole Genome Shotgun Sequencing.</title>
        <authorList>
            <person name="Hwang C.Y."/>
            <person name="Cho E.-S."/>
            <person name="Seo M.-J."/>
        </authorList>
    </citation>
    <scope>NUCLEOTIDE SEQUENCE [LARGE SCALE GENOMIC DNA]</scope>
    <source>
        <strain evidence="9 10">MBLB1776</strain>
    </source>
</reference>
<keyword evidence="5 8" id="KW-0812">Transmembrane</keyword>